<dbReference type="Pfam" id="PF00170">
    <property type="entry name" value="bZIP_1"/>
    <property type="match status" value="1"/>
</dbReference>
<feature type="domain" description="BZIP" evidence="5">
    <location>
        <begin position="93"/>
        <end position="156"/>
    </location>
</feature>
<dbReference type="Gene3D" id="1.20.5.170">
    <property type="match status" value="1"/>
</dbReference>
<sequence>MMPYHHTNDAGRGLSVSCPPAAPHSSYHNFGSGNNRSCTTPIRDDLGHTAGGASSALLLDAFSYPYAGAERASKKRSRSSKYVDEGVRQAAKLMQKARRREQNRNAQRRLRDRKEEHIFKLEGEVASLRRQSEWDRTERRDLEGMVRRLLDQRDDLQRRWDALGAASASNGREMAEWNAGNSTVRSAPKASWYGRGKSGGGVLNHDNALGLVDAEHAGYLSASSRCSSTSDVDTRESVAGTSASSASISTPRSAPASALHSPLPQYSLSAHRGQRPYVPLIRMPSDLSNASSPTQLHLPMIKLEPRQQQQQQQQQFAALLTPTPLPSVADPHWSY</sequence>
<evidence type="ECO:0000256" key="2">
    <source>
        <dbReference type="ARBA" id="ARBA00023242"/>
    </source>
</evidence>
<dbReference type="PANTHER" id="PTHR40621">
    <property type="entry name" value="TRANSCRIPTION FACTOR KAPC-RELATED"/>
    <property type="match status" value="1"/>
</dbReference>
<dbReference type="GO" id="GO:0000976">
    <property type="term" value="F:transcription cis-regulatory region binding"/>
    <property type="evidence" value="ECO:0007669"/>
    <property type="project" value="InterPro"/>
</dbReference>
<dbReference type="PROSITE" id="PS00036">
    <property type="entry name" value="BZIP_BASIC"/>
    <property type="match status" value="1"/>
</dbReference>
<protein>
    <recommendedName>
        <fullName evidence="5">BZIP domain-containing protein</fullName>
    </recommendedName>
</protein>
<dbReference type="KEGG" id="sgra:EX895_002674"/>
<dbReference type="SUPFAM" id="SSF57959">
    <property type="entry name" value="Leucine zipper domain"/>
    <property type="match status" value="1"/>
</dbReference>
<organism evidence="6 7">
    <name type="scientific">Sporisorium graminicola</name>
    <dbReference type="NCBI Taxonomy" id="280036"/>
    <lineage>
        <taxon>Eukaryota</taxon>
        <taxon>Fungi</taxon>
        <taxon>Dikarya</taxon>
        <taxon>Basidiomycota</taxon>
        <taxon>Ustilaginomycotina</taxon>
        <taxon>Ustilaginomycetes</taxon>
        <taxon>Ustilaginales</taxon>
        <taxon>Ustilaginaceae</taxon>
        <taxon>Sporisorium</taxon>
    </lineage>
</organism>
<dbReference type="Proteomes" id="UP000306050">
    <property type="component" value="Chromosome SGRAM_16"/>
</dbReference>
<keyword evidence="2" id="KW-0539">Nucleus</keyword>
<dbReference type="GeneID" id="40725569"/>
<dbReference type="PROSITE" id="PS50217">
    <property type="entry name" value="BZIP"/>
    <property type="match status" value="1"/>
</dbReference>
<feature type="region of interest" description="Disordered" evidence="4">
    <location>
        <begin position="222"/>
        <end position="261"/>
    </location>
</feature>
<dbReference type="CDD" id="cd14688">
    <property type="entry name" value="bZIP_YAP"/>
    <property type="match status" value="1"/>
</dbReference>
<keyword evidence="7" id="KW-1185">Reference proteome</keyword>
<feature type="compositionally biased region" description="Polar residues" evidence="4">
    <location>
        <begin position="222"/>
        <end position="231"/>
    </location>
</feature>
<accession>A0A4U7KZJ2</accession>
<feature type="coiled-coil region" evidence="3">
    <location>
        <begin position="96"/>
        <end position="159"/>
    </location>
</feature>
<dbReference type="RefSeq" id="XP_029740307.1">
    <property type="nucleotide sequence ID" value="XM_029883272.1"/>
</dbReference>
<dbReference type="PANTHER" id="PTHR40621:SF6">
    <property type="entry name" value="AP-1-LIKE TRANSCRIPTION FACTOR YAP1-RELATED"/>
    <property type="match status" value="1"/>
</dbReference>
<dbReference type="InterPro" id="IPR046347">
    <property type="entry name" value="bZIP_sf"/>
</dbReference>
<evidence type="ECO:0000259" key="5">
    <source>
        <dbReference type="PROSITE" id="PS50217"/>
    </source>
</evidence>
<proteinExistence type="predicted"/>
<dbReference type="GO" id="GO:0090575">
    <property type="term" value="C:RNA polymerase II transcription regulator complex"/>
    <property type="evidence" value="ECO:0007669"/>
    <property type="project" value="TreeGrafter"/>
</dbReference>
<comment type="caution">
    <text evidence="6">The sequence shown here is derived from an EMBL/GenBank/DDBJ whole genome shotgun (WGS) entry which is preliminary data.</text>
</comment>
<comment type="subcellular location">
    <subcellularLocation>
        <location evidence="1">Nucleus</location>
    </subcellularLocation>
</comment>
<evidence type="ECO:0000313" key="7">
    <source>
        <dbReference type="Proteomes" id="UP000306050"/>
    </source>
</evidence>
<dbReference type="InterPro" id="IPR050936">
    <property type="entry name" value="AP-1-like"/>
</dbReference>
<dbReference type="GO" id="GO:0001228">
    <property type="term" value="F:DNA-binding transcription activator activity, RNA polymerase II-specific"/>
    <property type="evidence" value="ECO:0007669"/>
    <property type="project" value="TreeGrafter"/>
</dbReference>
<name>A0A4U7KZJ2_9BASI</name>
<dbReference type="OrthoDB" id="2552844at2759"/>
<feature type="compositionally biased region" description="Low complexity" evidence="4">
    <location>
        <begin position="237"/>
        <end position="258"/>
    </location>
</feature>
<evidence type="ECO:0000313" key="6">
    <source>
        <dbReference type="EMBL" id="TKY88322.1"/>
    </source>
</evidence>
<reference evidence="6 7" key="1">
    <citation type="submission" date="2019-05" db="EMBL/GenBank/DDBJ databases">
        <title>Sporisorium graminicola CBS 10092 draft sequencing and annotation.</title>
        <authorList>
            <person name="Solano-Gonzalez S."/>
            <person name="Caddick M.X."/>
            <person name="Darby A."/>
        </authorList>
    </citation>
    <scope>NUCLEOTIDE SEQUENCE [LARGE SCALE GENOMIC DNA]</scope>
    <source>
        <strain evidence="6 7">CBS 10092</strain>
    </source>
</reference>
<evidence type="ECO:0000256" key="4">
    <source>
        <dbReference type="SAM" id="MobiDB-lite"/>
    </source>
</evidence>
<dbReference type="InterPro" id="IPR004827">
    <property type="entry name" value="bZIP"/>
</dbReference>
<evidence type="ECO:0000256" key="1">
    <source>
        <dbReference type="ARBA" id="ARBA00004123"/>
    </source>
</evidence>
<gene>
    <name evidence="6" type="ORF">EX895_002674</name>
</gene>
<evidence type="ECO:0000256" key="3">
    <source>
        <dbReference type="SAM" id="Coils"/>
    </source>
</evidence>
<dbReference type="AlphaFoldDB" id="A0A4U7KZJ2"/>
<dbReference type="EMBL" id="SRRM01000009">
    <property type="protein sequence ID" value="TKY88322.1"/>
    <property type="molecule type" value="Genomic_DNA"/>
</dbReference>
<keyword evidence="3" id="KW-0175">Coiled coil</keyword>